<keyword evidence="3" id="KW-1185">Reference proteome</keyword>
<reference evidence="3" key="1">
    <citation type="journal article" date="2019" name="Int. J. Syst. Evol. Microbiol.">
        <title>The Global Catalogue of Microorganisms (GCM) 10K type strain sequencing project: providing services to taxonomists for standard genome sequencing and annotation.</title>
        <authorList>
            <consortium name="The Broad Institute Genomics Platform"/>
            <consortium name="The Broad Institute Genome Sequencing Center for Infectious Disease"/>
            <person name="Wu L."/>
            <person name="Ma J."/>
        </authorList>
    </citation>
    <scope>NUCLEOTIDE SEQUENCE [LARGE SCALE GENOMIC DNA]</scope>
    <source>
        <strain evidence="3">KACC 12507</strain>
    </source>
</reference>
<proteinExistence type="predicted"/>
<name>A0ABV9LZH4_9ALTE</name>
<protein>
    <submittedName>
        <fullName evidence="2">Uracil-DNA glycosylase family protein</fullName>
    </submittedName>
</protein>
<dbReference type="SUPFAM" id="SSF52141">
    <property type="entry name" value="Uracil-DNA glycosylase-like"/>
    <property type="match status" value="1"/>
</dbReference>
<accession>A0ABV9LZH4</accession>
<dbReference type="SMART" id="SM00986">
    <property type="entry name" value="UDG"/>
    <property type="match status" value="1"/>
</dbReference>
<dbReference type="EMBL" id="JBHSGU010000009">
    <property type="protein sequence ID" value="MFC4701311.1"/>
    <property type="molecule type" value="Genomic_DNA"/>
</dbReference>
<sequence length="194" mass="22253">MATDTEQHEKLVRNARACDECRDVLPHAPRPIFIWPHRPKIILISQAPGRLAHDSHKAWNDASGDRLRVWLGVNREIFYTLGLFAVLPMSFCFPGYKNGADAPPLKACAPKWHQSFLRQTTPELIVTIGRYAQHAYLPQYKNLTTAVNDYQTLLPTHICLPHPSGRNNRWLAKHNWFEQDLVPCLQQRVADLVC</sequence>
<dbReference type="Pfam" id="PF03167">
    <property type="entry name" value="UDG"/>
    <property type="match status" value="1"/>
</dbReference>
<evidence type="ECO:0000313" key="3">
    <source>
        <dbReference type="Proteomes" id="UP001595897"/>
    </source>
</evidence>
<dbReference type="CDD" id="cd10033">
    <property type="entry name" value="UDG_like"/>
    <property type="match status" value="1"/>
</dbReference>
<dbReference type="PANTHER" id="PTHR42160:SF1">
    <property type="entry name" value="URACIL-DNA GLYCOSYLASE SUPERFAMILY PROTEIN"/>
    <property type="match status" value="1"/>
</dbReference>
<dbReference type="RefSeq" id="WP_382409676.1">
    <property type="nucleotide sequence ID" value="NZ_JBHSGU010000009.1"/>
</dbReference>
<evidence type="ECO:0000313" key="2">
    <source>
        <dbReference type="EMBL" id="MFC4701311.1"/>
    </source>
</evidence>
<gene>
    <name evidence="2" type="ORF">ACFO4O_14165</name>
</gene>
<dbReference type="SMART" id="SM00987">
    <property type="entry name" value="UreE_C"/>
    <property type="match status" value="1"/>
</dbReference>
<dbReference type="Gene3D" id="3.40.470.10">
    <property type="entry name" value="Uracil-DNA glycosylase-like domain"/>
    <property type="match status" value="1"/>
</dbReference>
<comment type="caution">
    <text evidence="2">The sequence shown here is derived from an EMBL/GenBank/DDBJ whole genome shotgun (WGS) entry which is preliminary data.</text>
</comment>
<organism evidence="2 3">
    <name type="scientific">Glaciecola siphonariae</name>
    <dbReference type="NCBI Taxonomy" id="521012"/>
    <lineage>
        <taxon>Bacteria</taxon>
        <taxon>Pseudomonadati</taxon>
        <taxon>Pseudomonadota</taxon>
        <taxon>Gammaproteobacteria</taxon>
        <taxon>Alteromonadales</taxon>
        <taxon>Alteromonadaceae</taxon>
        <taxon>Glaciecola</taxon>
    </lineage>
</organism>
<dbReference type="Proteomes" id="UP001595897">
    <property type="component" value="Unassembled WGS sequence"/>
</dbReference>
<dbReference type="InterPro" id="IPR005122">
    <property type="entry name" value="Uracil-DNA_glycosylase-like"/>
</dbReference>
<feature type="domain" description="Uracil-DNA glycosylase-like" evidence="1">
    <location>
        <begin position="31"/>
        <end position="186"/>
    </location>
</feature>
<evidence type="ECO:0000259" key="1">
    <source>
        <dbReference type="SMART" id="SM00986"/>
    </source>
</evidence>
<dbReference type="InterPro" id="IPR047124">
    <property type="entry name" value="HI_0220.2"/>
</dbReference>
<dbReference type="PANTHER" id="PTHR42160">
    <property type="entry name" value="URACIL-DNA GLYCOSYLASE SUPERFAMILY PROTEIN"/>
    <property type="match status" value="1"/>
</dbReference>
<dbReference type="InterPro" id="IPR036895">
    <property type="entry name" value="Uracil-DNA_glycosylase-like_sf"/>
</dbReference>